<reference evidence="2 3" key="1">
    <citation type="journal article" date="2014" name="Int. J. Syst. Evol. Microbiol.">
        <title>Complete genome sequence of Corynebacterium casei LMG S-19264T (=DSM 44701T), isolated from a smear-ripened cheese.</title>
        <authorList>
            <consortium name="US DOE Joint Genome Institute (JGI-PGF)"/>
            <person name="Walter F."/>
            <person name="Albersmeier A."/>
            <person name="Kalinowski J."/>
            <person name="Ruckert C."/>
        </authorList>
    </citation>
    <scope>NUCLEOTIDE SEQUENCE [LARGE SCALE GENOMIC DNA]</scope>
    <source>
        <strain evidence="2 3">JCM 4255</strain>
    </source>
</reference>
<dbReference type="InterPro" id="IPR017853">
    <property type="entry name" value="GH"/>
</dbReference>
<evidence type="ECO:0000313" key="2">
    <source>
        <dbReference type="EMBL" id="BCL24507.1"/>
    </source>
</evidence>
<dbReference type="SUPFAM" id="SSF51445">
    <property type="entry name" value="(Trans)glycosidases"/>
    <property type="match status" value="1"/>
</dbReference>
<evidence type="ECO:0000256" key="1">
    <source>
        <dbReference type="SAM" id="MobiDB-lite"/>
    </source>
</evidence>
<protein>
    <submittedName>
        <fullName evidence="2">Uncharacterized protein</fullName>
    </submittedName>
</protein>
<sequence length="157" mass="17455">MRVEGGRAARSRAPELAERNHYPTRRCRSPPPRADLGTPKLPPEAFFQRDGLRLPEQGRHQLDLRHPAARAHLDKTGDRIAGDRGVGHLKLDYNIVVDRELRLGRHAQDAVDVSRSTHADRHDSASRSGKGRQGRPDGRPAPVVGGRRRGPSGTRRD</sequence>
<accession>A0A7G1NSA5</accession>
<gene>
    <name evidence="2" type="ORF">GCM10017668_63500</name>
</gene>
<feature type="compositionally biased region" description="Basic and acidic residues" evidence="1">
    <location>
        <begin position="1"/>
        <end position="21"/>
    </location>
</feature>
<evidence type="ECO:0000313" key="3">
    <source>
        <dbReference type="Proteomes" id="UP000516373"/>
    </source>
</evidence>
<dbReference type="Gene3D" id="3.20.20.70">
    <property type="entry name" value="Aldolase class I"/>
    <property type="match status" value="1"/>
</dbReference>
<proteinExistence type="predicted"/>
<dbReference type="Proteomes" id="UP000516373">
    <property type="component" value="Chromosome"/>
</dbReference>
<dbReference type="AlphaFoldDB" id="A0A7G1NSA5"/>
<dbReference type="KEGG" id="stui:GCM10017668_63500"/>
<dbReference type="InterPro" id="IPR013785">
    <property type="entry name" value="Aldolase_TIM"/>
</dbReference>
<feature type="compositionally biased region" description="Basic and acidic residues" evidence="1">
    <location>
        <begin position="115"/>
        <end position="125"/>
    </location>
</feature>
<name>A0A7G1NSA5_9ACTN</name>
<feature type="region of interest" description="Disordered" evidence="1">
    <location>
        <begin position="103"/>
        <end position="157"/>
    </location>
</feature>
<feature type="region of interest" description="Disordered" evidence="1">
    <location>
        <begin position="1"/>
        <end position="43"/>
    </location>
</feature>
<organism evidence="2 3">
    <name type="scientific">Streptomyces tuirus</name>
    <dbReference type="NCBI Taxonomy" id="68278"/>
    <lineage>
        <taxon>Bacteria</taxon>
        <taxon>Bacillati</taxon>
        <taxon>Actinomycetota</taxon>
        <taxon>Actinomycetes</taxon>
        <taxon>Kitasatosporales</taxon>
        <taxon>Streptomycetaceae</taxon>
        <taxon>Streptomyces</taxon>
    </lineage>
</organism>
<dbReference type="EMBL" id="AP023439">
    <property type="protein sequence ID" value="BCL24507.1"/>
    <property type="molecule type" value="Genomic_DNA"/>
</dbReference>